<dbReference type="PANTHER" id="PTHR32071">
    <property type="entry name" value="TRANSCRIPTIONAL REGULATORY PROTEIN"/>
    <property type="match status" value="1"/>
</dbReference>
<evidence type="ECO:0000259" key="5">
    <source>
        <dbReference type="PROSITE" id="PS50045"/>
    </source>
</evidence>
<evidence type="ECO:0000256" key="3">
    <source>
        <dbReference type="ARBA" id="ARBA00023015"/>
    </source>
</evidence>
<dbReference type="GO" id="GO:0043565">
    <property type="term" value="F:sequence-specific DNA binding"/>
    <property type="evidence" value="ECO:0007669"/>
    <property type="project" value="InterPro"/>
</dbReference>
<keyword evidence="1" id="KW-0547">Nucleotide-binding</keyword>
<dbReference type="SUPFAM" id="SSF46689">
    <property type="entry name" value="Homeodomain-like"/>
    <property type="match status" value="1"/>
</dbReference>
<dbReference type="SUPFAM" id="SSF52540">
    <property type="entry name" value="P-loop containing nucleoside triphosphate hydrolases"/>
    <property type="match status" value="1"/>
</dbReference>
<dbReference type="InterPro" id="IPR058031">
    <property type="entry name" value="AAA_lid_NorR"/>
</dbReference>
<dbReference type="InterPro" id="IPR009057">
    <property type="entry name" value="Homeodomain-like_sf"/>
</dbReference>
<keyword evidence="2" id="KW-0067">ATP-binding</keyword>
<dbReference type="Pfam" id="PF00158">
    <property type="entry name" value="Sigma54_activat"/>
    <property type="match status" value="1"/>
</dbReference>
<dbReference type="InterPro" id="IPR003593">
    <property type="entry name" value="AAA+_ATPase"/>
</dbReference>
<accession>A0A1V9FWR6</accession>
<dbReference type="FunFam" id="3.40.50.300:FF:000006">
    <property type="entry name" value="DNA-binding transcriptional regulator NtrC"/>
    <property type="match status" value="1"/>
</dbReference>
<dbReference type="InterPro" id="IPR025662">
    <property type="entry name" value="Sigma_54_int_dom_ATP-bd_1"/>
</dbReference>
<dbReference type="PANTHER" id="PTHR32071:SF121">
    <property type="entry name" value="SIGMA L-DEPENDENT TRANSCRIPTIONAL REGULATOR YQIR-RELATED"/>
    <property type="match status" value="1"/>
</dbReference>
<dbReference type="AlphaFoldDB" id="A0A1V9FWR6"/>
<dbReference type="Pfam" id="PF02954">
    <property type="entry name" value="HTH_8"/>
    <property type="match status" value="1"/>
</dbReference>
<evidence type="ECO:0000256" key="1">
    <source>
        <dbReference type="ARBA" id="ARBA00022741"/>
    </source>
</evidence>
<evidence type="ECO:0000256" key="2">
    <source>
        <dbReference type="ARBA" id="ARBA00022840"/>
    </source>
</evidence>
<dbReference type="Gene3D" id="3.40.50.300">
    <property type="entry name" value="P-loop containing nucleotide triphosphate hydrolases"/>
    <property type="match status" value="1"/>
</dbReference>
<dbReference type="Gene3D" id="1.10.8.60">
    <property type="match status" value="1"/>
</dbReference>
<dbReference type="InterPro" id="IPR002078">
    <property type="entry name" value="Sigma_54_int"/>
</dbReference>
<dbReference type="CDD" id="cd00009">
    <property type="entry name" value="AAA"/>
    <property type="match status" value="1"/>
</dbReference>
<dbReference type="OrthoDB" id="9767106at2"/>
<dbReference type="GO" id="GO:0005524">
    <property type="term" value="F:ATP binding"/>
    <property type="evidence" value="ECO:0007669"/>
    <property type="project" value="UniProtKB-KW"/>
</dbReference>
<name>A0A1V9FWR6_9BACT</name>
<dbReference type="STRING" id="1703345.A3860_27350"/>
<evidence type="ECO:0000313" key="6">
    <source>
        <dbReference type="EMBL" id="OQP62728.1"/>
    </source>
</evidence>
<keyword evidence="7" id="KW-1185">Reference proteome</keyword>
<organism evidence="6 7">
    <name type="scientific">Niastella vici</name>
    <dbReference type="NCBI Taxonomy" id="1703345"/>
    <lineage>
        <taxon>Bacteria</taxon>
        <taxon>Pseudomonadati</taxon>
        <taxon>Bacteroidota</taxon>
        <taxon>Chitinophagia</taxon>
        <taxon>Chitinophagales</taxon>
        <taxon>Chitinophagaceae</taxon>
        <taxon>Niastella</taxon>
    </lineage>
</organism>
<dbReference type="GO" id="GO:0006355">
    <property type="term" value="P:regulation of DNA-templated transcription"/>
    <property type="evidence" value="ECO:0007669"/>
    <property type="project" value="InterPro"/>
</dbReference>
<dbReference type="InterPro" id="IPR025944">
    <property type="entry name" value="Sigma_54_int_dom_CS"/>
</dbReference>
<dbReference type="RefSeq" id="WP_081148676.1">
    <property type="nucleotide sequence ID" value="NZ_LVYD01000049.1"/>
</dbReference>
<dbReference type="Gene3D" id="1.10.10.60">
    <property type="entry name" value="Homeodomain-like"/>
    <property type="match status" value="1"/>
</dbReference>
<proteinExistence type="predicted"/>
<protein>
    <submittedName>
        <fullName evidence="6">Sigma-54-dependent Fis family transcriptional regulator</fullName>
    </submittedName>
</protein>
<dbReference type="PROSITE" id="PS00688">
    <property type="entry name" value="SIGMA54_INTERACT_3"/>
    <property type="match status" value="1"/>
</dbReference>
<dbReference type="PRINTS" id="PR01590">
    <property type="entry name" value="HTHFIS"/>
</dbReference>
<dbReference type="PROSITE" id="PS00675">
    <property type="entry name" value="SIGMA54_INTERACT_1"/>
    <property type="match status" value="1"/>
</dbReference>
<evidence type="ECO:0000313" key="7">
    <source>
        <dbReference type="Proteomes" id="UP000192796"/>
    </source>
</evidence>
<dbReference type="EMBL" id="LVYD01000049">
    <property type="protein sequence ID" value="OQP62728.1"/>
    <property type="molecule type" value="Genomic_DNA"/>
</dbReference>
<keyword evidence="4" id="KW-0804">Transcription</keyword>
<dbReference type="InterPro" id="IPR002197">
    <property type="entry name" value="HTH_Fis"/>
</dbReference>
<dbReference type="InterPro" id="IPR027417">
    <property type="entry name" value="P-loop_NTPase"/>
</dbReference>
<feature type="domain" description="Sigma-54 factor interaction" evidence="5">
    <location>
        <begin position="12"/>
        <end position="241"/>
    </location>
</feature>
<dbReference type="SMART" id="SM00382">
    <property type="entry name" value="AAA"/>
    <property type="match status" value="1"/>
</dbReference>
<dbReference type="Pfam" id="PF25601">
    <property type="entry name" value="AAA_lid_14"/>
    <property type="match status" value="1"/>
</dbReference>
<sequence length="414" mass="46532">MDIQSIKNRFAIIGNSPALNFALQVAAQVSNTDLTVLIAGESGVGKEAFSMIIHALSARKHNPFIAVNCGAIPEGTIDSELFGHEKGSFTGAVDARKGYFETVNGGTIFLDEIGEMPLGTQARLLRVLETGEFIRVGSSKVQKTDVRVIAATNKDLLTFTQNGKFREDLYYRLSTVPIRVPALRDRTEDIPLLFRRFCVDFAERYKTTPVQLDEEAKDVLINYPWPGNVRELKNIAEQISVLASDKLVSANELRRFLPNRDVNRLPVLAHSSGNPVANGHEFANEREILYKLFFDMKKDVTELKKMFVDILQNPGATVQNQSLINELKTKDLLPAAYVQPVGPGPTQQVMIHHDNDDIHHHEEVDESLNIMDKEKELIEKALKKHKGKRKDAALDLGISERTLYRKLKEYDIKE</sequence>
<dbReference type="PROSITE" id="PS50045">
    <property type="entry name" value="SIGMA54_INTERACT_4"/>
    <property type="match status" value="1"/>
</dbReference>
<gene>
    <name evidence="6" type="ORF">A3860_27350</name>
</gene>
<reference evidence="6 7" key="1">
    <citation type="submission" date="2016-03" db="EMBL/GenBank/DDBJ databases">
        <title>Niastella vici sp. nov., isolated from farmland soil.</title>
        <authorList>
            <person name="Chen L."/>
            <person name="Wang D."/>
            <person name="Yang S."/>
            <person name="Wang G."/>
        </authorList>
    </citation>
    <scope>NUCLEOTIDE SEQUENCE [LARGE SCALE GENOMIC DNA]</scope>
    <source>
        <strain evidence="6 7">DJ57</strain>
    </source>
</reference>
<evidence type="ECO:0000256" key="4">
    <source>
        <dbReference type="ARBA" id="ARBA00023163"/>
    </source>
</evidence>
<comment type="caution">
    <text evidence="6">The sequence shown here is derived from an EMBL/GenBank/DDBJ whole genome shotgun (WGS) entry which is preliminary data.</text>
</comment>
<keyword evidence="3" id="KW-0805">Transcription regulation</keyword>
<dbReference type="Proteomes" id="UP000192796">
    <property type="component" value="Unassembled WGS sequence"/>
</dbReference>